<sequence length="125" mass="14116">MTEAQTKTILLSNVALMELTLPLSQPCPHIPRAVLVGILCDIETVPQYEAQHIIIAFDPPIVLGFRDRLIPYPLVFYPYRFLLLLLRQLLLSMSTQPAPPTILRYDGRTTAQMKRALSQSAVQMV</sequence>
<gene>
    <name evidence="1" type="ORF">A3G60_00325</name>
</gene>
<accession>A0A1G2H4M2</accession>
<name>A0A1G2H4M2_9BACT</name>
<evidence type="ECO:0000313" key="1">
    <source>
        <dbReference type="EMBL" id="OGZ57434.1"/>
    </source>
</evidence>
<comment type="caution">
    <text evidence="1">The sequence shown here is derived from an EMBL/GenBank/DDBJ whole genome shotgun (WGS) entry which is preliminary data.</text>
</comment>
<reference evidence="1 2" key="1">
    <citation type="journal article" date="2016" name="Nat. Commun.">
        <title>Thousands of microbial genomes shed light on interconnected biogeochemical processes in an aquifer system.</title>
        <authorList>
            <person name="Anantharaman K."/>
            <person name="Brown C.T."/>
            <person name="Hug L.A."/>
            <person name="Sharon I."/>
            <person name="Castelle C.J."/>
            <person name="Probst A.J."/>
            <person name="Thomas B.C."/>
            <person name="Singh A."/>
            <person name="Wilkins M.J."/>
            <person name="Karaoz U."/>
            <person name="Brodie E.L."/>
            <person name="Williams K.H."/>
            <person name="Hubbard S.S."/>
            <person name="Banfield J.F."/>
        </authorList>
    </citation>
    <scope>NUCLEOTIDE SEQUENCE [LARGE SCALE GENOMIC DNA]</scope>
</reference>
<dbReference type="EMBL" id="MHOB01000024">
    <property type="protein sequence ID" value="OGZ57434.1"/>
    <property type="molecule type" value="Genomic_DNA"/>
</dbReference>
<organism evidence="1 2">
    <name type="scientific">Candidatus Ryanbacteria bacterium RIFCSPLOWO2_12_FULL_47_9c</name>
    <dbReference type="NCBI Taxonomy" id="1802131"/>
    <lineage>
        <taxon>Bacteria</taxon>
        <taxon>Candidatus Ryaniibacteriota</taxon>
    </lineage>
</organism>
<proteinExistence type="predicted"/>
<dbReference type="Proteomes" id="UP000178996">
    <property type="component" value="Unassembled WGS sequence"/>
</dbReference>
<dbReference type="AlphaFoldDB" id="A0A1G2H4M2"/>
<evidence type="ECO:0000313" key="2">
    <source>
        <dbReference type="Proteomes" id="UP000178996"/>
    </source>
</evidence>
<protein>
    <submittedName>
        <fullName evidence="1">Uncharacterized protein</fullName>
    </submittedName>
</protein>